<keyword evidence="3" id="KW-1185">Reference proteome</keyword>
<evidence type="ECO:0000313" key="3">
    <source>
        <dbReference type="Proteomes" id="UP001149140"/>
    </source>
</evidence>
<dbReference type="Proteomes" id="UP001149140">
    <property type="component" value="Unassembled WGS sequence"/>
</dbReference>
<evidence type="ECO:0000313" key="2">
    <source>
        <dbReference type="EMBL" id="MDA0166005.1"/>
    </source>
</evidence>
<comment type="caution">
    <text evidence="2">The sequence shown here is derived from an EMBL/GenBank/DDBJ whole genome shotgun (WGS) entry which is preliminary data.</text>
</comment>
<dbReference type="RefSeq" id="WP_270045267.1">
    <property type="nucleotide sequence ID" value="NZ_JAPDOD010000056.1"/>
</dbReference>
<dbReference type="Pfam" id="PF13338">
    <property type="entry name" value="AbiEi_4"/>
    <property type="match status" value="1"/>
</dbReference>
<name>A0A9X3S3R3_9ACTN</name>
<organism evidence="2 3">
    <name type="scientific">Solirubrobacter ginsenosidimutans</name>
    <dbReference type="NCBI Taxonomy" id="490573"/>
    <lineage>
        <taxon>Bacteria</taxon>
        <taxon>Bacillati</taxon>
        <taxon>Actinomycetota</taxon>
        <taxon>Thermoleophilia</taxon>
        <taxon>Solirubrobacterales</taxon>
        <taxon>Solirubrobacteraceae</taxon>
        <taxon>Solirubrobacter</taxon>
    </lineage>
</organism>
<reference evidence="2" key="1">
    <citation type="submission" date="2022-10" db="EMBL/GenBank/DDBJ databases">
        <title>The WGS of Solirubrobacter ginsenosidimutans DSM 21036.</title>
        <authorList>
            <person name="Jiang Z."/>
        </authorList>
    </citation>
    <scope>NUCLEOTIDE SEQUENCE</scope>
    <source>
        <strain evidence="2">DSM 21036</strain>
    </source>
</reference>
<accession>A0A9X3S3R3</accession>
<proteinExistence type="predicted"/>
<feature type="domain" description="AbiEi antitoxin N-terminal" evidence="1">
    <location>
        <begin position="2"/>
        <end position="46"/>
    </location>
</feature>
<dbReference type="InterPro" id="IPR025159">
    <property type="entry name" value="AbiEi_N"/>
</dbReference>
<gene>
    <name evidence="2" type="ORF">OM076_37420</name>
</gene>
<sequence>MDVAVDQYGYVTAADAAAVGVVADRLRKMAERGTLERIAYGLYRVPAVALTSLDEYMEATLWPRGGGVICHDTALDVHGLCDINPAKIHITVRKDLRITRRIPTLYRLHYRDLEEHETTWHEGIPIVTPARAIRDGIETHVGTHLIEQAIANARERGAITRAEEAEFKRLTLLDRHAA</sequence>
<dbReference type="EMBL" id="JAPDOD010000056">
    <property type="protein sequence ID" value="MDA0166005.1"/>
    <property type="molecule type" value="Genomic_DNA"/>
</dbReference>
<evidence type="ECO:0000259" key="1">
    <source>
        <dbReference type="Pfam" id="PF13338"/>
    </source>
</evidence>
<dbReference type="AlphaFoldDB" id="A0A9X3S3R3"/>
<protein>
    <recommendedName>
        <fullName evidence="1">AbiEi antitoxin N-terminal domain-containing protein</fullName>
    </recommendedName>
</protein>